<accession>A0ABD6EJV0</accession>
<evidence type="ECO:0000313" key="1">
    <source>
        <dbReference type="EMBL" id="MFH4977248.1"/>
    </source>
</evidence>
<dbReference type="AlphaFoldDB" id="A0ABD6EJV0"/>
<protein>
    <submittedName>
        <fullName evidence="1">Uncharacterized protein</fullName>
    </submittedName>
</protein>
<comment type="caution">
    <text evidence="1">The sequence shown here is derived from an EMBL/GenBank/DDBJ whole genome shotgun (WGS) entry which is preliminary data.</text>
</comment>
<dbReference type="Proteomes" id="UP001608902">
    <property type="component" value="Unassembled WGS sequence"/>
</dbReference>
<organism evidence="1 2">
    <name type="scientific">Gnathostoma spinigerum</name>
    <dbReference type="NCBI Taxonomy" id="75299"/>
    <lineage>
        <taxon>Eukaryota</taxon>
        <taxon>Metazoa</taxon>
        <taxon>Ecdysozoa</taxon>
        <taxon>Nematoda</taxon>
        <taxon>Chromadorea</taxon>
        <taxon>Rhabditida</taxon>
        <taxon>Spirurina</taxon>
        <taxon>Gnathostomatomorpha</taxon>
        <taxon>Gnathostomatoidea</taxon>
        <taxon>Gnathostomatidae</taxon>
        <taxon>Gnathostoma</taxon>
    </lineage>
</organism>
<dbReference type="EMBL" id="JBGFUD010002167">
    <property type="protein sequence ID" value="MFH4977248.1"/>
    <property type="molecule type" value="Genomic_DNA"/>
</dbReference>
<gene>
    <name evidence="1" type="ORF">AB6A40_003957</name>
</gene>
<proteinExistence type="predicted"/>
<evidence type="ECO:0000313" key="2">
    <source>
        <dbReference type="Proteomes" id="UP001608902"/>
    </source>
</evidence>
<name>A0ABD6EJV0_9BILA</name>
<keyword evidence="2" id="KW-1185">Reference proteome</keyword>
<sequence>MNQLIKTTTSGLHNGYSNIKSSYLSREAENTNVSLKHLRIATLKYGLFDILLRGPPTWNGFYLRSEYGSQWLPRRTFAFALPNVDYFHCKPRRVNGTSSRRCNI</sequence>
<reference evidence="1 2" key="1">
    <citation type="submission" date="2024-08" db="EMBL/GenBank/DDBJ databases">
        <title>Gnathostoma spinigerum genome.</title>
        <authorList>
            <person name="Gonzalez-Bertolin B."/>
            <person name="Monzon S."/>
            <person name="Zaballos A."/>
            <person name="Jimenez P."/>
            <person name="Dekumyoy P."/>
            <person name="Varona S."/>
            <person name="Cuesta I."/>
            <person name="Sumanam S."/>
            <person name="Adisakwattana P."/>
            <person name="Gasser R.B."/>
            <person name="Hernandez-Gonzalez A."/>
            <person name="Young N.D."/>
            <person name="Perteguer M.J."/>
        </authorList>
    </citation>
    <scope>NUCLEOTIDE SEQUENCE [LARGE SCALE GENOMIC DNA]</scope>
    <source>
        <strain evidence="1">AL3</strain>
        <tissue evidence="1">Liver</tissue>
    </source>
</reference>